<keyword evidence="2" id="KW-0460">Magnesium</keyword>
<feature type="binding site" evidence="2">
    <location>
        <position position="58"/>
    </location>
    <ligand>
        <name>Mg(2+)</name>
        <dbReference type="ChEBI" id="CHEBI:18420"/>
        <label>1</label>
    </ligand>
</feature>
<gene>
    <name evidence="2 4" type="primary">thiL</name>
    <name evidence="4" type="ORF">CKA38_14830</name>
</gene>
<evidence type="ECO:0000313" key="4">
    <source>
        <dbReference type="EMBL" id="AWI10360.1"/>
    </source>
</evidence>
<keyword evidence="1 2" id="KW-0784">Thiamine biosynthesis</keyword>
<comment type="miscellaneous">
    <text evidence="2">Reaction mechanism of ThiL seems to utilize a direct, inline transfer of the gamma-phosphate of ATP to TMP rather than a phosphorylated enzyme intermediate.</text>
</comment>
<dbReference type="NCBIfam" id="TIGR01379">
    <property type="entry name" value="thiL"/>
    <property type="match status" value="1"/>
</dbReference>
<feature type="binding site" evidence="2">
    <location>
        <position position="42"/>
    </location>
    <ligand>
        <name>Mg(2+)</name>
        <dbReference type="ChEBI" id="CHEBI:18420"/>
        <label>3</label>
    </ligand>
</feature>
<evidence type="ECO:0000259" key="3">
    <source>
        <dbReference type="Pfam" id="PF00586"/>
    </source>
</evidence>
<evidence type="ECO:0000256" key="2">
    <source>
        <dbReference type="HAMAP-Rule" id="MF_02128"/>
    </source>
</evidence>
<keyword evidence="2" id="KW-0067">ATP-binding</keyword>
<dbReference type="GO" id="GO:0009030">
    <property type="term" value="F:thiamine-phosphate kinase activity"/>
    <property type="evidence" value="ECO:0007669"/>
    <property type="project" value="UniProtKB-UniRule"/>
</dbReference>
<feature type="binding site" evidence="2">
    <location>
        <position position="42"/>
    </location>
    <ligand>
        <name>Mg(2+)</name>
        <dbReference type="ChEBI" id="CHEBI:18420"/>
        <label>4</label>
    </ligand>
</feature>
<dbReference type="AlphaFoldDB" id="A0A2U8E6B4"/>
<dbReference type="EC" id="2.7.4.16" evidence="2"/>
<reference evidence="4 5" key="1">
    <citation type="journal article" date="2018" name="Syst. Appl. Microbiol.">
        <title>Ereboglobus luteus gen. nov. sp. nov. from cockroach guts, and new insights into the oxygen relationship of the genera Opitutus and Didymococcus (Verrucomicrobia: Opitutaceae).</title>
        <authorList>
            <person name="Tegtmeier D."/>
            <person name="Belitz A."/>
            <person name="Radek R."/>
            <person name="Heimerl T."/>
            <person name="Brune A."/>
        </authorList>
    </citation>
    <scope>NUCLEOTIDE SEQUENCE [LARGE SCALE GENOMIC DNA]</scope>
    <source>
        <strain evidence="4 5">Ho45</strain>
    </source>
</reference>
<feature type="binding site" evidence="2">
    <location>
        <position position="315"/>
    </location>
    <ligand>
        <name>substrate</name>
    </ligand>
</feature>
<keyword evidence="5" id="KW-1185">Reference proteome</keyword>
<feature type="binding site" evidence="2">
    <location>
        <position position="86"/>
    </location>
    <ligand>
        <name>Mg(2+)</name>
        <dbReference type="ChEBI" id="CHEBI:18420"/>
        <label>4</label>
    </ligand>
</feature>
<dbReference type="CDD" id="cd02194">
    <property type="entry name" value="ThiL"/>
    <property type="match status" value="1"/>
</dbReference>
<dbReference type="InterPro" id="IPR036921">
    <property type="entry name" value="PurM-like_N_sf"/>
</dbReference>
<dbReference type="PANTHER" id="PTHR30270:SF0">
    <property type="entry name" value="THIAMINE-MONOPHOSPHATE KINASE"/>
    <property type="match status" value="1"/>
</dbReference>
<comment type="caution">
    <text evidence="2">Lacks conserved residue(s) required for the propagation of feature annotation.</text>
</comment>
<dbReference type="HAMAP" id="MF_02128">
    <property type="entry name" value="TMP_kinase"/>
    <property type="match status" value="1"/>
</dbReference>
<dbReference type="GO" id="GO:0000287">
    <property type="term" value="F:magnesium ion binding"/>
    <property type="evidence" value="ECO:0007669"/>
    <property type="project" value="UniProtKB-UniRule"/>
</dbReference>
<sequence length="322" mass="34323">MHPFSSKPGETVSALGEEKLITRIRRWLGPVSPPAPLGIGDDCAVLAPSKRAQAVTVDPVIYGRHFDDAVPPRAVGAKLLKRNLSDLAAMGAAPVAAVLAITLDPGVRIAWLEQFYRGLASCARAYRLRVIGGDIAQNTGALAASLTLIGRATTPRMLLRTGARAGDHIYTTGTLGGSLLGKHYRFTPRLAEGAWLAARAEVRSMMDISDGIAKDLHSLTPAGARAEIDATAIPISAAAKKMARGDNRPPLVHALCDGEDYELLFTVAAKTNLPAFDKKWRARFPKTPLARIGRFVPLHAPRAPGAIDLAAHHGYEHLAIAR</sequence>
<feature type="binding site" evidence="2">
    <location>
        <position position="210"/>
    </location>
    <ligand>
        <name>Mg(2+)</name>
        <dbReference type="ChEBI" id="CHEBI:18420"/>
        <label>5</label>
    </ligand>
</feature>
<feature type="binding site" evidence="2">
    <location>
        <position position="56"/>
    </location>
    <ligand>
        <name>Mg(2+)</name>
        <dbReference type="ChEBI" id="CHEBI:18420"/>
        <label>4</label>
    </ligand>
</feature>
<accession>A0A2U8E6B4</accession>
<dbReference type="UniPathway" id="UPA00060">
    <property type="reaction ID" value="UER00142"/>
</dbReference>
<feature type="binding site" evidence="2">
    <location>
        <position position="209"/>
    </location>
    <ligand>
        <name>ATP</name>
        <dbReference type="ChEBI" id="CHEBI:30616"/>
    </ligand>
</feature>
<dbReference type="InterPro" id="IPR016188">
    <property type="entry name" value="PurM-like_N"/>
</dbReference>
<comment type="catalytic activity">
    <reaction evidence="2">
        <text>thiamine phosphate + ATP = thiamine diphosphate + ADP</text>
        <dbReference type="Rhea" id="RHEA:15913"/>
        <dbReference type="ChEBI" id="CHEBI:30616"/>
        <dbReference type="ChEBI" id="CHEBI:37575"/>
        <dbReference type="ChEBI" id="CHEBI:58937"/>
        <dbReference type="ChEBI" id="CHEBI:456216"/>
        <dbReference type="EC" id="2.7.4.16"/>
    </reaction>
</comment>
<dbReference type="Gene3D" id="3.30.1330.10">
    <property type="entry name" value="PurM-like, N-terminal domain"/>
    <property type="match status" value="1"/>
</dbReference>
<dbReference type="GO" id="GO:0005524">
    <property type="term" value="F:ATP binding"/>
    <property type="evidence" value="ECO:0007669"/>
    <property type="project" value="UniProtKB-UniRule"/>
</dbReference>
<dbReference type="RefSeq" id="WP_108826262.1">
    <property type="nucleotide sequence ID" value="NZ_CP023004.1"/>
</dbReference>
<feature type="binding site" evidence="2">
    <location>
        <begin position="133"/>
        <end position="134"/>
    </location>
    <ligand>
        <name>ATP</name>
        <dbReference type="ChEBI" id="CHEBI:30616"/>
    </ligand>
</feature>
<dbReference type="PANTHER" id="PTHR30270">
    <property type="entry name" value="THIAMINE-MONOPHOSPHATE KINASE"/>
    <property type="match status" value="1"/>
</dbReference>
<keyword evidence="2" id="KW-0547">Nucleotide-binding</keyword>
<proteinExistence type="inferred from homology"/>
<dbReference type="Gene3D" id="3.90.650.10">
    <property type="entry name" value="PurM-like C-terminal domain"/>
    <property type="match status" value="1"/>
</dbReference>
<comment type="similarity">
    <text evidence="2">Belongs to the thiamine-monophosphate kinase family.</text>
</comment>
<evidence type="ECO:0000313" key="5">
    <source>
        <dbReference type="Proteomes" id="UP000244896"/>
    </source>
</evidence>
<dbReference type="OrthoDB" id="9802811at2"/>
<dbReference type="GO" id="GO:0009228">
    <property type="term" value="P:thiamine biosynthetic process"/>
    <property type="evidence" value="ECO:0007669"/>
    <property type="project" value="UniProtKB-KW"/>
</dbReference>
<dbReference type="SUPFAM" id="SSF56042">
    <property type="entry name" value="PurM C-terminal domain-like"/>
    <property type="match status" value="1"/>
</dbReference>
<dbReference type="InterPro" id="IPR006283">
    <property type="entry name" value="ThiL-like"/>
</dbReference>
<feature type="binding site" evidence="2">
    <location>
        <position position="207"/>
    </location>
    <ligand>
        <name>Mg(2+)</name>
        <dbReference type="ChEBI" id="CHEBI:18420"/>
        <label>3</label>
    </ligand>
</feature>
<feature type="binding site" evidence="2">
    <location>
        <position position="134"/>
    </location>
    <ligand>
        <name>Mg(2+)</name>
        <dbReference type="ChEBI" id="CHEBI:18420"/>
        <label>1</label>
    </ligand>
</feature>
<keyword evidence="2 4" id="KW-0418">Kinase</keyword>
<feature type="domain" description="PurM-like N-terminal" evidence="3">
    <location>
        <begin position="40"/>
        <end position="151"/>
    </location>
</feature>
<dbReference type="KEGG" id="elut:CKA38_14830"/>
<keyword evidence="2" id="KW-0808">Transferase</keyword>
<comment type="function">
    <text evidence="2">Catalyzes the ATP-dependent phosphorylation of thiamine-monophosphate (TMP) to form thiamine-pyrophosphate (TPP), the active form of vitamin B1.</text>
</comment>
<feature type="binding site" evidence="2">
    <location>
        <position position="86"/>
    </location>
    <ligand>
        <name>Mg(2+)</name>
        <dbReference type="ChEBI" id="CHEBI:18420"/>
        <label>2</label>
    </ligand>
</feature>
<feature type="binding site" evidence="2">
    <location>
        <position position="160"/>
    </location>
    <ligand>
        <name>ATP</name>
        <dbReference type="ChEBI" id="CHEBI:30616"/>
    </ligand>
</feature>
<name>A0A2U8E6B4_9BACT</name>
<feature type="binding site" evidence="2">
    <location>
        <position position="86"/>
    </location>
    <ligand>
        <name>Mg(2+)</name>
        <dbReference type="ChEBI" id="CHEBI:18420"/>
        <label>3</label>
    </ligand>
</feature>
<dbReference type="Proteomes" id="UP000244896">
    <property type="component" value="Chromosome"/>
</dbReference>
<dbReference type="PIRSF" id="PIRSF005303">
    <property type="entry name" value="Thiam_monoph_kin"/>
    <property type="match status" value="1"/>
</dbReference>
<dbReference type="EMBL" id="CP023004">
    <property type="protein sequence ID" value="AWI10360.1"/>
    <property type="molecule type" value="Genomic_DNA"/>
</dbReference>
<dbReference type="Pfam" id="PF00586">
    <property type="entry name" value="AIRS"/>
    <property type="match status" value="1"/>
</dbReference>
<dbReference type="SUPFAM" id="SSF55326">
    <property type="entry name" value="PurM N-terminal domain-like"/>
    <property type="match status" value="1"/>
</dbReference>
<protein>
    <recommendedName>
        <fullName evidence="2">Thiamine-monophosphate kinase</fullName>
        <shortName evidence="2">TMP kinase</shortName>
        <shortName evidence="2">Thiamine-phosphate kinase</shortName>
        <ecNumber evidence="2">2.7.4.16</ecNumber>
    </recommendedName>
</protein>
<feature type="binding site" evidence="2">
    <location>
        <position position="116"/>
    </location>
    <ligand>
        <name>ATP</name>
        <dbReference type="ChEBI" id="CHEBI:30616"/>
    </ligand>
</feature>
<feature type="binding site" evidence="2">
    <location>
        <position position="259"/>
    </location>
    <ligand>
        <name>substrate</name>
    </ligand>
</feature>
<dbReference type="InterPro" id="IPR036676">
    <property type="entry name" value="PurM-like_C_sf"/>
</dbReference>
<dbReference type="GO" id="GO:0009229">
    <property type="term" value="P:thiamine diphosphate biosynthetic process"/>
    <property type="evidence" value="ECO:0007669"/>
    <property type="project" value="UniProtKB-UniRule"/>
</dbReference>
<evidence type="ECO:0000256" key="1">
    <source>
        <dbReference type="ARBA" id="ARBA00022977"/>
    </source>
</evidence>
<feature type="binding site" evidence="2">
    <location>
        <position position="65"/>
    </location>
    <ligand>
        <name>substrate</name>
    </ligand>
</feature>
<feature type="binding site" evidence="2">
    <location>
        <position position="58"/>
    </location>
    <ligand>
        <name>Mg(2+)</name>
        <dbReference type="ChEBI" id="CHEBI:18420"/>
        <label>2</label>
    </ligand>
</feature>
<organism evidence="4 5">
    <name type="scientific">Ereboglobus luteus</name>
    <dbReference type="NCBI Taxonomy" id="1796921"/>
    <lineage>
        <taxon>Bacteria</taxon>
        <taxon>Pseudomonadati</taxon>
        <taxon>Verrucomicrobiota</taxon>
        <taxon>Opitutia</taxon>
        <taxon>Opitutales</taxon>
        <taxon>Opitutaceae</taxon>
        <taxon>Ereboglobus</taxon>
    </lineage>
</organism>
<comment type="pathway">
    <text evidence="2">Cofactor biosynthesis; thiamine diphosphate biosynthesis; thiamine diphosphate from thiamine phosphate: step 1/1.</text>
</comment>
<keyword evidence="2" id="KW-0479">Metal-binding</keyword>